<sequence length="45" mass="4983">MGEVVQFIPKRDLERARLIHEARAIYEGIFPTAGGPASEQLGTKE</sequence>
<proteinExistence type="predicted"/>
<name>A0A1M6NRX4_9BRAD</name>
<accession>A0A1M6NRX4</accession>
<gene>
    <name evidence="1" type="ORF">SAMN05444159_2094</name>
</gene>
<protein>
    <submittedName>
        <fullName evidence="1">Uncharacterized protein</fullName>
    </submittedName>
</protein>
<organism evidence="1 2">
    <name type="scientific">Bradyrhizobium lablabi</name>
    <dbReference type="NCBI Taxonomy" id="722472"/>
    <lineage>
        <taxon>Bacteria</taxon>
        <taxon>Pseudomonadati</taxon>
        <taxon>Pseudomonadota</taxon>
        <taxon>Alphaproteobacteria</taxon>
        <taxon>Hyphomicrobiales</taxon>
        <taxon>Nitrobacteraceae</taxon>
        <taxon>Bradyrhizobium</taxon>
    </lineage>
</organism>
<dbReference type="EMBL" id="LT670844">
    <property type="protein sequence ID" value="SHJ98487.1"/>
    <property type="molecule type" value="Genomic_DNA"/>
</dbReference>
<dbReference type="Proteomes" id="UP000189935">
    <property type="component" value="Chromosome I"/>
</dbReference>
<evidence type="ECO:0000313" key="1">
    <source>
        <dbReference type="EMBL" id="SHJ98487.1"/>
    </source>
</evidence>
<evidence type="ECO:0000313" key="2">
    <source>
        <dbReference type="Proteomes" id="UP000189935"/>
    </source>
</evidence>
<dbReference type="AlphaFoldDB" id="A0A1M6NRX4"/>
<reference evidence="1 2" key="1">
    <citation type="submission" date="2016-11" db="EMBL/GenBank/DDBJ databases">
        <authorList>
            <person name="Jaros S."/>
            <person name="Januszkiewicz K."/>
            <person name="Wedrychowicz H."/>
        </authorList>
    </citation>
    <scope>NUCLEOTIDE SEQUENCE [LARGE SCALE GENOMIC DNA]</scope>
    <source>
        <strain evidence="1 2">GAS499</strain>
    </source>
</reference>